<feature type="transmembrane region" description="Helical" evidence="1">
    <location>
        <begin position="34"/>
        <end position="51"/>
    </location>
</feature>
<comment type="caution">
    <text evidence="2">The sequence shown here is derived from an EMBL/GenBank/DDBJ whole genome shotgun (WGS) entry which is preliminary data.</text>
</comment>
<dbReference type="AlphaFoldDB" id="A0A7C1J8J1"/>
<keyword evidence="1" id="KW-0812">Transmembrane</keyword>
<keyword evidence="1" id="KW-1133">Transmembrane helix</keyword>
<evidence type="ECO:0000256" key="1">
    <source>
        <dbReference type="SAM" id="Phobius"/>
    </source>
</evidence>
<evidence type="ECO:0000313" key="2">
    <source>
        <dbReference type="EMBL" id="HDX30203.1"/>
    </source>
</evidence>
<sequence length="109" mass="12367">MSRYSTRSSSVNNVGVLQQMGRAIRLLFDSRVPASLKLMLPVAAALYWLWPIDFMPGLPFDDVAILIGALMLFAKLASEALERQQRQERDISAQKQDDTVIDTTWRIIE</sequence>
<proteinExistence type="predicted"/>
<feature type="transmembrane region" description="Helical" evidence="1">
    <location>
        <begin position="63"/>
        <end position="81"/>
    </location>
</feature>
<dbReference type="EMBL" id="DSMG01000023">
    <property type="protein sequence ID" value="HDX30203.1"/>
    <property type="molecule type" value="Genomic_DNA"/>
</dbReference>
<protein>
    <recommendedName>
        <fullName evidence="3">DUF1232 domain-containing protein</fullName>
    </recommendedName>
</protein>
<reference evidence="2" key="1">
    <citation type="journal article" date="2020" name="mSystems">
        <title>Genome- and Community-Level Interaction Insights into Carbon Utilization and Element Cycling Functions of Hydrothermarchaeota in Hydrothermal Sediment.</title>
        <authorList>
            <person name="Zhou Z."/>
            <person name="Liu Y."/>
            <person name="Xu W."/>
            <person name="Pan J."/>
            <person name="Luo Z.H."/>
            <person name="Li M."/>
        </authorList>
    </citation>
    <scope>NUCLEOTIDE SEQUENCE [LARGE SCALE GENOMIC DNA]</scope>
    <source>
        <strain evidence="2">SpSt-289</strain>
    </source>
</reference>
<accession>A0A7C1J8J1</accession>
<keyword evidence="1" id="KW-0472">Membrane</keyword>
<organism evidence="2">
    <name type="scientific">Caldilinea aerophila</name>
    <dbReference type="NCBI Taxonomy" id="133453"/>
    <lineage>
        <taxon>Bacteria</taxon>
        <taxon>Bacillati</taxon>
        <taxon>Chloroflexota</taxon>
        <taxon>Caldilineae</taxon>
        <taxon>Caldilineales</taxon>
        <taxon>Caldilineaceae</taxon>
        <taxon>Caldilinea</taxon>
    </lineage>
</organism>
<name>A0A7C1J8J1_9CHLR</name>
<evidence type="ECO:0008006" key="3">
    <source>
        <dbReference type="Google" id="ProtNLM"/>
    </source>
</evidence>
<gene>
    <name evidence="2" type="ORF">ENQ20_01770</name>
</gene>